<evidence type="ECO:0000256" key="4">
    <source>
        <dbReference type="HAMAP-Rule" id="MF_00142"/>
    </source>
</evidence>
<keyword evidence="3 4" id="KW-0408">Iron</keyword>
<dbReference type="InterPro" id="IPR020895">
    <property type="entry name" value="Frataxin_CS"/>
</dbReference>
<reference evidence="5" key="1">
    <citation type="submission" date="2017-06" db="EMBL/GenBank/DDBJ databases">
        <title>Genome sequencing of pathogenic and non-pathogenic strains within Bisgaard taxon 40.</title>
        <authorList>
            <person name="Ladner J.T."/>
            <person name="Lovett S.P."/>
            <person name="Koroleva G."/>
            <person name="Lorch J.M."/>
        </authorList>
    </citation>
    <scope>NUCLEOTIDE SEQUENCE</scope>
    <source>
        <strain evidence="5">27576-1-I1</strain>
    </source>
</reference>
<dbReference type="HAMAP" id="MF_00142">
    <property type="entry name" value="CyaY"/>
    <property type="match status" value="1"/>
</dbReference>
<dbReference type="SMART" id="SM01219">
    <property type="entry name" value="Frataxin_Cyay"/>
    <property type="match status" value="1"/>
</dbReference>
<evidence type="ECO:0000313" key="5">
    <source>
        <dbReference type="EMBL" id="QDJ14093.1"/>
    </source>
</evidence>
<dbReference type="PROSITE" id="PS50810">
    <property type="entry name" value="FRATAXIN_2"/>
    <property type="match status" value="1"/>
</dbReference>
<evidence type="ECO:0000256" key="1">
    <source>
        <dbReference type="ARBA" id="ARBA00008183"/>
    </source>
</evidence>
<sequence length="102" mass="11622">MNVTEFHQQVETVWQHIENELDRQDSDIDCEINGAVMTLTFADDSQIVINKQEPLLELWLASRLGGLHFKIINGEWINTSGQTFWQALEQACTAHGECICFG</sequence>
<dbReference type="GO" id="GO:0016226">
    <property type="term" value="P:iron-sulfur cluster assembly"/>
    <property type="evidence" value="ECO:0007669"/>
    <property type="project" value="UniProtKB-UniRule"/>
</dbReference>
<dbReference type="CDD" id="cd00503">
    <property type="entry name" value="Frataxin"/>
    <property type="match status" value="1"/>
</dbReference>
<dbReference type="Proteomes" id="UP000955338">
    <property type="component" value="Chromosome"/>
</dbReference>
<organism evidence="5 6">
    <name type="scientific">Mergibacter septicus</name>
    <dbReference type="NCBI Taxonomy" id="221402"/>
    <lineage>
        <taxon>Bacteria</taxon>
        <taxon>Pseudomonadati</taxon>
        <taxon>Pseudomonadota</taxon>
        <taxon>Gammaproteobacteria</taxon>
        <taxon>Pasteurellales</taxon>
        <taxon>Pasteurellaceae</taxon>
        <taxon>Mergibacter</taxon>
    </lineage>
</organism>
<dbReference type="InterPro" id="IPR002908">
    <property type="entry name" value="Frataxin/CyaY"/>
</dbReference>
<dbReference type="NCBIfam" id="TIGR03421">
    <property type="entry name" value="FeS_CyaY"/>
    <property type="match status" value="1"/>
</dbReference>
<evidence type="ECO:0000256" key="2">
    <source>
        <dbReference type="ARBA" id="ARBA00022723"/>
    </source>
</evidence>
<dbReference type="InterPro" id="IPR047584">
    <property type="entry name" value="CyaY"/>
</dbReference>
<accession>A0A8D4IUZ0</accession>
<dbReference type="GO" id="GO:0005829">
    <property type="term" value="C:cytosol"/>
    <property type="evidence" value="ECO:0007669"/>
    <property type="project" value="TreeGrafter"/>
</dbReference>
<evidence type="ECO:0000256" key="3">
    <source>
        <dbReference type="ARBA" id="ARBA00023004"/>
    </source>
</evidence>
<proteinExistence type="inferred from homology"/>
<gene>
    <name evidence="4" type="primary">cyaY</name>
    <name evidence="5" type="ORF">CEP48_01045</name>
</gene>
<dbReference type="InterPro" id="IPR036524">
    <property type="entry name" value="Frataxin/CyaY_sf"/>
</dbReference>
<name>A0A8D4IUZ0_9PAST</name>
<dbReference type="PANTHER" id="PTHR16821:SF2">
    <property type="entry name" value="FRATAXIN, MITOCHONDRIAL"/>
    <property type="match status" value="1"/>
</dbReference>
<comment type="function">
    <text evidence="4">Involved in iron-sulfur (Fe-S) cluster assembly. May act as a regulator of Fe-S biogenesis.</text>
</comment>
<dbReference type="PROSITE" id="PS01344">
    <property type="entry name" value="FRATAXIN_1"/>
    <property type="match status" value="1"/>
</dbReference>
<keyword evidence="6" id="KW-1185">Reference proteome</keyword>
<dbReference type="SUPFAM" id="SSF55387">
    <property type="entry name" value="Frataxin/Nqo15-like"/>
    <property type="match status" value="1"/>
</dbReference>
<dbReference type="Gene3D" id="3.30.920.10">
    <property type="entry name" value="Frataxin/CyaY"/>
    <property type="match status" value="1"/>
</dbReference>
<dbReference type="GO" id="GO:0008198">
    <property type="term" value="F:ferrous iron binding"/>
    <property type="evidence" value="ECO:0007669"/>
    <property type="project" value="TreeGrafter"/>
</dbReference>
<keyword evidence="2 4" id="KW-0479">Metal-binding</keyword>
<dbReference type="RefSeq" id="WP_261919821.1">
    <property type="nucleotide sequence ID" value="NZ_CP022010.1"/>
</dbReference>
<dbReference type="GO" id="GO:0008199">
    <property type="term" value="F:ferric iron binding"/>
    <property type="evidence" value="ECO:0007669"/>
    <property type="project" value="InterPro"/>
</dbReference>
<dbReference type="AlphaFoldDB" id="A0A8D4IUZ0"/>
<comment type="similarity">
    <text evidence="1 4">Belongs to the frataxin family.</text>
</comment>
<dbReference type="Pfam" id="PF01491">
    <property type="entry name" value="Frataxin_Cyay"/>
    <property type="match status" value="1"/>
</dbReference>
<dbReference type="EMBL" id="CP022011">
    <property type="protein sequence ID" value="QDJ14093.1"/>
    <property type="molecule type" value="Genomic_DNA"/>
</dbReference>
<evidence type="ECO:0000313" key="6">
    <source>
        <dbReference type="Proteomes" id="UP000955338"/>
    </source>
</evidence>
<dbReference type="PANTHER" id="PTHR16821">
    <property type="entry name" value="FRATAXIN"/>
    <property type="match status" value="1"/>
</dbReference>
<protein>
    <recommendedName>
        <fullName evidence="4">Iron-sulfur cluster assembly protein CyaY</fullName>
    </recommendedName>
</protein>